<reference evidence="2 3" key="1">
    <citation type="submission" date="2015-09" db="EMBL/GenBank/DDBJ databases">
        <title>Genome announcement of multiple Pseudomonas syringae strains.</title>
        <authorList>
            <person name="Thakur S."/>
            <person name="Wang P.W."/>
            <person name="Gong Y."/>
            <person name="Weir B.S."/>
            <person name="Guttman D.S."/>
        </authorList>
    </citation>
    <scope>NUCLEOTIDE SEQUENCE [LARGE SCALE GENOMIC DNA]</scope>
    <source>
        <strain evidence="2 3">ICMP3963</strain>
    </source>
</reference>
<protein>
    <submittedName>
        <fullName evidence="2">Uncharacterized protein</fullName>
    </submittedName>
</protein>
<dbReference type="Proteomes" id="UP000050317">
    <property type="component" value="Unassembled WGS sequence"/>
</dbReference>
<evidence type="ECO:0000256" key="1">
    <source>
        <dbReference type="SAM" id="MobiDB-lite"/>
    </source>
</evidence>
<feature type="region of interest" description="Disordered" evidence="1">
    <location>
        <begin position="46"/>
        <end position="87"/>
    </location>
</feature>
<name>A0A0N8TE19_9PSED</name>
<accession>A0A0N8TE19</accession>
<proteinExistence type="predicted"/>
<dbReference type="AlphaFoldDB" id="A0A0N8TE19"/>
<dbReference type="PATRIC" id="fig|251703.9.peg.4099"/>
<dbReference type="EMBL" id="LJRR01000234">
    <property type="protein sequence ID" value="KPZ15161.1"/>
    <property type="molecule type" value="Genomic_DNA"/>
</dbReference>
<evidence type="ECO:0000313" key="2">
    <source>
        <dbReference type="EMBL" id="KPZ15161.1"/>
    </source>
</evidence>
<organism evidence="2 3">
    <name type="scientific">Pseudomonas syringae pv. viburni</name>
    <dbReference type="NCBI Taxonomy" id="251703"/>
    <lineage>
        <taxon>Bacteria</taxon>
        <taxon>Pseudomonadati</taxon>
        <taxon>Pseudomonadota</taxon>
        <taxon>Gammaproteobacteria</taxon>
        <taxon>Pseudomonadales</taxon>
        <taxon>Pseudomonadaceae</taxon>
        <taxon>Pseudomonas</taxon>
    </lineage>
</organism>
<feature type="compositionally biased region" description="Basic residues" evidence="1">
    <location>
        <begin position="53"/>
        <end position="68"/>
    </location>
</feature>
<sequence length="100" mass="11348">MRTSLCKAPPSCNRPKMTMPAQRLFMRHIAINATAVGFQGQVKNPASLDAKAARSRSKISFQKRRAHTHQTDQSLQTKGNVLHHHPPTSYLEHQRSIFFN</sequence>
<evidence type="ECO:0000313" key="3">
    <source>
        <dbReference type="Proteomes" id="UP000050317"/>
    </source>
</evidence>
<gene>
    <name evidence="2" type="ORF">ALO40_102923</name>
</gene>
<comment type="caution">
    <text evidence="2">The sequence shown here is derived from an EMBL/GenBank/DDBJ whole genome shotgun (WGS) entry which is preliminary data.</text>
</comment>